<evidence type="ECO:0000256" key="6">
    <source>
        <dbReference type="SAM" id="SignalP"/>
    </source>
</evidence>
<evidence type="ECO:0000256" key="4">
    <source>
        <dbReference type="ARBA" id="ARBA00023237"/>
    </source>
</evidence>
<name>A0A4D7YQ38_AGRTU</name>
<keyword evidence="2 6" id="KW-0732">Signal</keyword>
<comment type="similarity">
    <text evidence="5">Belongs to the Omp25/RopB family.</text>
</comment>
<organism evidence="8 9">
    <name type="scientific">Agrobacterium tumefaciens</name>
    <dbReference type="NCBI Taxonomy" id="358"/>
    <lineage>
        <taxon>Bacteria</taxon>
        <taxon>Pseudomonadati</taxon>
        <taxon>Pseudomonadota</taxon>
        <taxon>Alphaproteobacteria</taxon>
        <taxon>Hyphomicrobiales</taxon>
        <taxon>Rhizobiaceae</taxon>
        <taxon>Rhizobium/Agrobacterium group</taxon>
        <taxon>Agrobacterium</taxon>
        <taxon>Agrobacterium tumefaciens complex</taxon>
    </lineage>
</organism>
<feature type="domain" description="Outer membrane protein beta-barrel" evidence="7">
    <location>
        <begin position="39"/>
        <end position="209"/>
    </location>
</feature>
<dbReference type="PANTHER" id="PTHR34001:SF3">
    <property type="entry name" value="BLL7405 PROTEIN"/>
    <property type="match status" value="1"/>
</dbReference>
<evidence type="ECO:0000256" key="1">
    <source>
        <dbReference type="ARBA" id="ARBA00004442"/>
    </source>
</evidence>
<evidence type="ECO:0000256" key="2">
    <source>
        <dbReference type="ARBA" id="ARBA00022729"/>
    </source>
</evidence>
<dbReference type="Proteomes" id="UP000298649">
    <property type="component" value="Plasmid pAtCFBP7129a"/>
</dbReference>
<feature type="signal peptide" evidence="6">
    <location>
        <begin position="1"/>
        <end position="19"/>
    </location>
</feature>
<protein>
    <submittedName>
        <fullName evidence="8">Porin family protein</fullName>
    </submittedName>
</protein>
<reference evidence="8 9" key="1">
    <citation type="submission" date="2019-04" db="EMBL/GenBank/DDBJ databases">
        <title>Complete genome sequence of Agrobacterium tumefaciens CFBP7129.</title>
        <authorList>
            <person name="Haryono M."/>
            <person name="Lin Y.-C."/>
            <person name="Lai E.-M."/>
            <person name="Kuo C.-H."/>
        </authorList>
    </citation>
    <scope>NUCLEOTIDE SEQUENCE [LARGE SCALE GENOMIC DNA]</scope>
    <source>
        <strain evidence="8 9">CFBP7129</strain>
        <plasmid evidence="9">patcfbp7129a</plasmid>
    </source>
</reference>
<geneLocation type="plasmid" evidence="9">
    <name>patcfbp7129a</name>
</geneLocation>
<dbReference type="GO" id="GO:0009279">
    <property type="term" value="C:cell outer membrane"/>
    <property type="evidence" value="ECO:0007669"/>
    <property type="project" value="UniProtKB-SubCell"/>
</dbReference>
<dbReference type="InterPro" id="IPR011250">
    <property type="entry name" value="OMP/PagP_B-barrel"/>
</dbReference>
<evidence type="ECO:0000313" key="8">
    <source>
        <dbReference type="EMBL" id="QCL97847.1"/>
    </source>
</evidence>
<evidence type="ECO:0000259" key="7">
    <source>
        <dbReference type="Pfam" id="PF13505"/>
    </source>
</evidence>
<evidence type="ECO:0000256" key="5">
    <source>
        <dbReference type="ARBA" id="ARBA00038306"/>
    </source>
</evidence>
<dbReference type="RefSeq" id="WP_137006185.1">
    <property type="nucleotide sequence ID" value="NZ_CP039924.1"/>
</dbReference>
<feature type="chain" id="PRO_5020247490" evidence="6">
    <location>
        <begin position="20"/>
        <end position="209"/>
    </location>
</feature>
<accession>A0A4D7YQ38</accession>
<dbReference type="Pfam" id="PF13505">
    <property type="entry name" value="OMP_b-brl"/>
    <property type="match status" value="1"/>
</dbReference>
<keyword evidence="8" id="KW-0614">Plasmid</keyword>
<dbReference type="InterPro" id="IPR051692">
    <property type="entry name" value="OMP-like"/>
</dbReference>
<dbReference type="Gene3D" id="2.40.160.20">
    <property type="match status" value="1"/>
</dbReference>
<evidence type="ECO:0000256" key="3">
    <source>
        <dbReference type="ARBA" id="ARBA00023136"/>
    </source>
</evidence>
<sequence>MRTLFLVAALVHTASAAIAADVTVENILPSAVAQQPVFTWAGTHIGIHAGGGWTNGEFSGLGLAGTENANGGHFGAFAGYDYHFDNDLIAGIEGDFEHHWNNQELVSADFGTDWAGSLRGRFGYAFEHFLFYATAGWAGTRSYADVPSLGKKGNVFSGYTIGAGLDYAFNDNMFARIEYRYSDYGDKDLQKINVEVDQHTARVGLGVRF</sequence>
<dbReference type="AlphaFoldDB" id="A0A4D7YQ38"/>
<dbReference type="EMBL" id="CP039924">
    <property type="protein sequence ID" value="QCL97847.1"/>
    <property type="molecule type" value="Genomic_DNA"/>
</dbReference>
<dbReference type="SUPFAM" id="SSF56925">
    <property type="entry name" value="OMPA-like"/>
    <property type="match status" value="1"/>
</dbReference>
<dbReference type="InterPro" id="IPR027385">
    <property type="entry name" value="Beta-barrel_OMP"/>
</dbReference>
<evidence type="ECO:0000313" key="9">
    <source>
        <dbReference type="Proteomes" id="UP000298649"/>
    </source>
</evidence>
<proteinExistence type="inferred from homology"/>
<keyword evidence="3" id="KW-0472">Membrane</keyword>
<keyword evidence="4" id="KW-0998">Cell outer membrane</keyword>
<gene>
    <name evidence="8" type="ORF">CFBP7129_27050</name>
</gene>
<comment type="subcellular location">
    <subcellularLocation>
        <location evidence="1">Cell outer membrane</location>
    </subcellularLocation>
</comment>
<dbReference type="PANTHER" id="PTHR34001">
    <property type="entry name" value="BLL7405 PROTEIN"/>
    <property type="match status" value="1"/>
</dbReference>